<comment type="caution">
    <text evidence="2">The sequence shown here is derived from an EMBL/GenBank/DDBJ whole genome shotgun (WGS) entry which is preliminary data.</text>
</comment>
<dbReference type="AlphaFoldDB" id="A0AAJ0F3Y5"/>
<evidence type="ECO:0000256" key="1">
    <source>
        <dbReference type="SAM" id="SignalP"/>
    </source>
</evidence>
<gene>
    <name evidence="2" type="ORF">BDP55DRAFT_211463</name>
</gene>
<evidence type="ECO:0000313" key="3">
    <source>
        <dbReference type="Proteomes" id="UP001224890"/>
    </source>
</evidence>
<protein>
    <recommendedName>
        <fullName evidence="4">Secreted protein</fullName>
    </recommendedName>
</protein>
<organism evidence="2 3">
    <name type="scientific">Colletotrichum godetiae</name>
    <dbReference type="NCBI Taxonomy" id="1209918"/>
    <lineage>
        <taxon>Eukaryota</taxon>
        <taxon>Fungi</taxon>
        <taxon>Dikarya</taxon>
        <taxon>Ascomycota</taxon>
        <taxon>Pezizomycotina</taxon>
        <taxon>Sordariomycetes</taxon>
        <taxon>Hypocreomycetidae</taxon>
        <taxon>Glomerellales</taxon>
        <taxon>Glomerellaceae</taxon>
        <taxon>Colletotrichum</taxon>
        <taxon>Colletotrichum acutatum species complex</taxon>
    </lineage>
</organism>
<keyword evidence="1" id="KW-0732">Signal</keyword>
<name>A0AAJ0F3Y5_9PEZI</name>
<proteinExistence type="predicted"/>
<feature type="chain" id="PRO_5042542539" description="Secreted protein" evidence="1">
    <location>
        <begin position="21"/>
        <end position="136"/>
    </location>
</feature>
<evidence type="ECO:0000313" key="2">
    <source>
        <dbReference type="EMBL" id="KAK1699916.1"/>
    </source>
</evidence>
<dbReference type="GeneID" id="85450525"/>
<feature type="signal peptide" evidence="1">
    <location>
        <begin position="1"/>
        <end position="20"/>
    </location>
</feature>
<sequence>MEMGWSLFLYVLIMLQPLYGYSYFTARIQHPLPYGCHVSVSRPSRYTHTKRPSLPSHASPYLATPCGSDPVPPVVTGSSGAQRFPSFLFLFFKPAIQCCSGCQHRARGCLADSICFPNARQGQRYLMRICTCCLPT</sequence>
<evidence type="ECO:0008006" key="4">
    <source>
        <dbReference type="Google" id="ProtNLM"/>
    </source>
</evidence>
<keyword evidence="3" id="KW-1185">Reference proteome</keyword>
<accession>A0AAJ0F3Y5</accession>
<dbReference type="EMBL" id="JAHMHR010000003">
    <property type="protein sequence ID" value="KAK1699916.1"/>
    <property type="molecule type" value="Genomic_DNA"/>
</dbReference>
<reference evidence="2" key="1">
    <citation type="submission" date="2021-06" db="EMBL/GenBank/DDBJ databases">
        <title>Comparative genomics, transcriptomics and evolutionary studies reveal genomic signatures of adaptation to plant cell wall in hemibiotrophic fungi.</title>
        <authorList>
            <consortium name="DOE Joint Genome Institute"/>
            <person name="Baroncelli R."/>
            <person name="Diaz J.F."/>
            <person name="Benocci T."/>
            <person name="Peng M."/>
            <person name="Battaglia E."/>
            <person name="Haridas S."/>
            <person name="Andreopoulos W."/>
            <person name="Labutti K."/>
            <person name="Pangilinan J."/>
            <person name="Floch G.L."/>
            <person name="Makela M.R."/>
            <person name="Henrissat B."/>
            <person name="Grigoriev I.V."/>
            <person name="Crouch J.A."/>
            <person name="De Vries R.P."/>
            <person name="Sukno S.A."/>
            <person name="Thon M.R."/>
        </authorList>
    </citation>
    <scope>NUCLEOTIDE SEQUENCE</scope>
    <source>
        <strain evidence="2">CBS 193.32</strain>
    </source>
</reference>
<dbReference type="Proteomes" id="UP001224890">
    <property type="component" value="Unassembled WGS sequence"/>
</dbReference>
<dbReference type="RefSeq" id="XP_060435673.1">
    <property type="nucleotide sequence ID" value="XM_060565999.1"/>
</dbReference>